<gene>
    <name evidence="1" type="ORF">GCM10011369_29950</name>
</gene>
<evidence type="ECO:0000313" key="1">
    <source>
        <dbReference type="EMBL" id="GGA85925.1"/>
    </source>
</evidence>
<dbReference type="RefSeq" id="WP_143824588.1">
    <property type="nucleotide sequence ID" value="NZ_BMDX01000019.1"/>
</dbReference>
<keyword evidence="2" id="KW-1185">Reference proteome</keyword>
<name>A0A8J2U854_9GAMM</name>
<dbReference type="AlphaFoldDB" id="A0A8J2U854"/>
<dbReference type="SUPFAM" id="SSF52540">
    <property type="entry name" value="P-loop containing nucleoside triphosphate hydrolases"/>
    <property type="match status" value="1"/>
</dbReference>
<protein>
    <submittedName>
        <fullName evidence="1">Uncharacterized protein</fullName>
    </submittedName>
</protein>
<dbReference type="PANTHER" id="PTHR35894:SF1">
    <property type="entry name" value="PHOSPHORIBULOKINASE _ URIDINE KINASE FAMILY"/>
    <property type="match status" value="1"/>
</dbReference>
<evidence type="ECO:0000313" key="2">
    <source>
        <dbReference type="Proteomes" id="UP000619743"/>
    </source>
</evidence>
<dbReference type="Gene3D" id="3.40.50.300">
    <property type="entry name" value="P-loop containing nucleotide triphosphate hydrolases"/>
    <property type="match status" value="1"/>
</dbReference>
<organism evidence="1 2">
    <name type="scientific">Neiella marina</name>
    <dbReference type="NCBI Taxonomy" id="508461"/>
    <lineage>
        <taxon>Bacteria</taxon>
        <taxon>Pseudomonadati</taxon>
        <taxon>Pseudomonadota</taxon>
        <taxon>Gammaproteobacteria</taxon>
        <taxon>Alteromonadales</taxon>
        <taxon>Echinimonadaceae</taxon>
        <taxon>Neiella</taxon>
    </lineage>
</organism>
<dbReference type="OrthoDB" id="6058098at2"/>
<sequence length="353" mass="39965">MKNLSPSQCEQLSTFANCYIEHPQITEIYDILDQLRFQHSLGADAESFLLTGEAGSGKSALIANYLSRFEVYAGSFAAQPVLSTRVPSKVSERNSLMQLLVDLGQNSGSRPIRNRSEIALAKGLVTQLKRKSVELIIVNEVQELVEYSSPQQRQEIANTFKYISEEANVSFVLAGMPYADILAEEPQWNSRLTWRRELEYFKLIRTIRESGKIEYRIDTEKKRHFAMFVAGLASRMGFEDKPNLTSNDVLYPLFAMSKGEPRALKNFLQYALMQSLQQDAPLDKGILAKAFEQKFKQDKNPFTMQLDAIDLSQIQASSSYNTAATNDEDKLLKPRFSDHLPLSMLLSKKPLKA</sequence>
<dbReference type="InterPro" id="IPR052026">
    <property type="entry name" value="ExeA_AAA_ATPase_DNA-bind"/>
</dbReference>
<dbReference type="InterPro" id="IPR027417">
    <property type="entry name" value="P-loop_NTPase"/>
</dbReference>
<dbReference type="EMBL" id="BMDX01000019">
    <property type="protein sequence ID" value="GGA85925.1"/>
    <property type="molecule type" value="Genomic_DNA"/>
</dbReference>
<dbReference type="Proteomes" id="UP000619743">
    <property type="component" value="Unassembled WGS sequence"/>
</dbReference>
<accession>A0A8J2U854</accession>
<dbReference type="InterPro" id="IPR008868">
    <property type="entry name" value="TniB"/>
</dbReference>
<comment type="caution">
    <text evidence="1">The sequence shown here is derived from an EMBL/GenBank/DDBJ whole genome shotgun (WGS) entry which is preliminary data.</text>
</comment>
<proteinExistence type="predicted"/>
<dbReference type="Pfam" id="PF05621">
    <property type="entry name" value="TniB"/>
    <property type="match status" value="1"/>
</dbReference>
<dbReference type="PANTHER" id="PTHR35894">
    <property type="entry name" value="GENERAL SECRETION PATHWAY PROTEIN A-RELATED"/>
    <property type="match status" value="1"/>
</dbReference>
<reference evidence="2" key="1">
    <citation type="journal article" date="2019" name="Int. J. Syst. Evol. Microbiol.">
        <title>The Global Catalogue of Microorganisms (GCM) 10K type strain sequencing project: providing services to taxonomists for standard genome sequencing and annotation.</title>
        <authorList>
            <consortium name="The Broad Institute Genomics Platform"/>
            <consortium name="The Broad Institute Genome Sequencing Center for Infectious Disease"/>
            <person name="Wu L."/>
            <person name="Ma J."/>
        </authorList>
    </citation>
    <scope>NUCLEOTIDE SEQUENCE [LARGE SCALE GENOMIC DNA]</scope>
    <source>
        <strain evidence="2">CGMCC 1.10130</strain>
    </source>
</reference>